<feature type="transmembrane region" description="Helical" evidence="8">
    <location>
        <begin position="222"/>
        <end position="245"/>
    </location>
</feature>
<evidence type="ECO:0000259" key="9">
    <source>
        <dbReference type="Pfam" id="PF20238"/>
    </source>
</evidence>
<evidence type="ECO:0000256" key="4">
    <source>
        <dbReference type="ARBA" id="ARBA00022729"/>
    </source>
</evidence>
<dbReference type="GO" id="GO:0098552">
    <property type="term" value="C:side of membrane"/>
    <property type="evidence" value="ECO:0007669"/>
    <property type="project" value="UniProtKB-KW"/>
</dbReference>
<dbReference type="InterPro" id="IPR046530">
    <property type="entry name" value="BIM1-like_dom"/>
</dbReference>
<name>W3WWN6_PESFW</name>
<dbReference type="HOGENOM" id="CLU_070647_1_1_1"/>
<dbReference type="Proteomes" id="UP000030651">
    <property type="component" value="Unassembled WGS sequence"/>
</dbReference>
<dbReference type="GO" id="GO:0005886">
    <property type="term" value="C:plasma membrane"/>
    <property type="evidence" value="ECO:0007669"/>
    <property type="project" value="UniProtKB-SubCell"/>
</dbReference>
<evidence type="ECO:0000256" key="8">
    <source>
        <dbReference type="SAM" id="Phobius"/>
    </source>
</evidence>
<dbReference type="AlphaFoldDB" id="W3WWN6"/>
<evidence type="ECO:0000256" key="6">
    <source>
        <dbReference type="ARBA" id="ARBA00023180"/>
    </source>
</evidence>
<protein>
    <recommendedName>
        <fullName evidence="9">Copper acquisition factor BIM1-like domain-containing protein</fullName>
    </recommendedName>
</protein>
<keyword evidence="4" id="KW-0732">Signal</keyword>
<dbReference type="Pfam" id="PF20238">
    <property type="entry name" value="BIM1-like_dom"/>
    <property type="match status" value="1"/>
</dbReference>
<evidence type="ECO:0000313" key="10">
    <source>
        <dbReference type="EMBL" id="ETS78288.1"/>
    </source>
</evidence>
<keyword evidence="7" id="KW-0449">Lipoprotein</keyword>
<dbReference type="EMBL" id="KI912115">
    <property type="protein sequence ID" value="ETS78288.1"/>
    <property type="molecule type" value="Genomic_DNA"/>
</dbReference>
<dbReference type="CDD" id="cd21176">
    <property type="entry name" value="LPMO_auxiliary-like"/>
    <property type="match status" value="1"/>
</dbReference>
<gene>
    <name evidence="10" type="ORF">PFICI_10350</name>
</gene>
<dbReference type="OrthoDB" id="5329488at2759"/>
<evidence type="ECO:0000256" key="5">
    <source>
        <dbReference type="ARBA" id="ARBA00023136"/>
    </source>
</evidence>
<comment type="subcellular location">
    <subcellularLocation>
        <location evidence="1">Cell membrane</location>
        <topology evidence="1">Lipid-anchor</topology>
        <topology evidence="1">GPI-anchor</topology>
    </subcellularLocation>
</comment>
<dbReference type="InterPro" id="IPR046936">
    <property type="entry name" value="BIM1-like"/>
</dbReference>
<keyword evidence="3" id="KW-0336">GPI-anchor</keyword>
<dbReference type="PANTHER" id="PTHR34992:SF10">
    <property type="entry name" value="COPPER ACQUISITION FACTOR BIM1-LIKE DOMAIN-CONTAINING PROTEIN"/>
    <property type="match status" value="1"/>
</dbReference>
<reference evidence="11" key="1">
    <citation type="journal article" date="2015" name="BMC Genomics">
        <title>Genomic and transcriptomic analysis of the endophytic fungus Pestalotiopsis fici reveals its lifestyle and high potential for synthesis of natural products.</title>
        <authorList>
            <person name="Wang X."/>
            <person name="Zhang X."/>
            <person name="Liu L."/>
            <person name="Xiang M."/>
            <person name="Wang W."/>
            <person name="Sun X."/>
            <person name="Che Y."/>
            <person name="Guo L."/>
            <person name="Liu G."/>
            <person name="Guo L."/>
            <person name="Wang C."/>
            <person name="Yin W.B."/>
            <person name="Stadler M."/>
            <person name="Zhang X."/>
            <person name="Liu X."/>
        </authorList>
    </citation>
    <scope>NUCLEOTIDE SEQUENCE [LARGE SCALE GENOMIC DNA]</scope>
    <source>
        <strain evidence="11">W106-1 / CGMCC3.15140</strain>
    </source>
</reference>
<dbReference type="PANTHER" id="PTHR34992">
    <property type="entry name" value="HYPHAL ANASTAMOSIS-7 PROTEIN"/>
    <property type="match status" value="1"/>
</dbReference>
<keyword evidence="5 8" id="KW-0472">Membrane</keyword>
<keyword evidence="2" id="KW-1003">Cell membrane</keyword>
<organism evidence="10 11">
    <name type="scientific">Pestalotiopsis fici (strain W106-1 / CGMCC3.15140)</name>
    <dbReference type="NCBI Taxonomy" id="1229662"/>
    <lineage>
        <taxon>Eukaryota</taxon>
        <taxon>Fungi</taxon>
        <taxon>Dikarya</taxon>
        <taxon>Ascomycota</taxon>
        <taxon>Pezizomycotina</taxon>
        <taxon>Sordariomycetes</taxon>
        <taxon>Xylariomycetidae</taxon>
        <taxon>Amphisphaeriales</taxon>
        <taxon>Sporocadaceae</taxon>
        <taxon>Pestalotiopsis</taxon>
    </lineage>
</organism>
<keyword evidence="6" id="KW-0325">Glycoprotein</keyword>
<keyword evidence="11" id="KW-1185">Reference proteome</keyword>
<dbReference type="KEGG" id="pfy:PFICI_10350"/>
<evidence type="ECO:0000256" key="3">
    <source>
        <dbReference type="ARBA" id="ARBA00022622"/>
    </source>
</evidence>
<dbReference type="GeneID" id="19275363"/>
<evidence type="ECO:0000256" key="1">
    <source>
        <dbReference type="ARBA" id="ARBA00004609"/>
    </source>
</evidence>
<accession>W3WWN6</accession>
<dbReference type="eggNOG" id="ENOG502SIF7">
    <property type="taxonomic scope" value="Eukaryota"/>
</dbReference>
<evidence type="ECO:0000313" key="11">
    <source>
        <dbReference type="Proteomes" id="UP000030651"/>
    </source>
</evidence>
<feature type="transmembrane region" description="Helical" evidence="8">
    <location>
        <begin position="7"/>
        <end position="27"/>
    </location>
</feature>
<evidence type="ECO:0000256" key="2">
    <source>
        <dbReference type="ARBA" id="ARBA00022475"/>
    </source>
</evidence>
<dbReference type="InParanoid" id="W3WWN6"/>
<keyword evidence="8" id="KW-0812">Transmembrane</keyword>
<keyword evidence="8" id="KW-1133">Transmembrane helix</keyword>
<proteinExistence type="predicted"/>
<dbReference type="RefSeq" id="XP_007837122.1">
    <property type="nucleotide sequence ID" value="XM_007838931.1"/>
</dbReference>
<feature type="domain" description="Copper acquisition factor BIM1-like" evidence="9">
    <location>
        <begin position="21"/>
        <end position="200"/>
    </location>
</feature>
<evidence type="ECO:0000256" key="7">
    <source>
        <dbReference type="ARBA" id="ARBA00023288"/>
    </source>
</evidence>
<sequence length="259" mass="27773">MASYPTYYLLTVMVLAAVVQSHLHIIYPGSRGENLVINGTVAETNGLSIGLANGTDNPIYPYGMQWQYPCGGLPVGQNRTSWPVRGNGILSFQMGLQAGHSKALLYVNMGLGSLPPNHSLVMVPVFNIDGPTNAEYHDSICLDHVPLPANVTVNPGDNATIQIVQAAKHGAALYNCVDVTFVDNLETPSLDSIGCSNSTGIHFSAVSTNAPRRWGWYNYGQMIGLGLGLGLPLFIAVVVLSCLLARARKQLRTREKLPG</sequence>